<dbReference type="EMBL" id="SNZP01000002">
    <property type="protein sequence ID" value="TDR82173.1"/>
    <property type="molecule type" value="Genomic_DNA"/>
</dbReference>
<dbReference type="RefSeq" id="WP_133678594.1">
    <property type="nucleotide sequence ID" value="NZ_SNZP01000002.1"/>
</dbReference>
<accession>A0A4R7BBY7</accession>
<gene>
    <name evidence="1" type="ORF">DFP86_102287</name>
</gene>
<proteinExistence type="predicted"/>
<evidence type="ECO:0000313" key="1">
    <source>
        <dbReference type="EMBL" id="TDR82173.1"/>
    </source>
</evidence>
<dbReference type="AlphaFoldDB" id="A0A4R7BBY7"/>
<name>A0A4R7BBY7_9NEIS</name>
<sequence>MNLKIVLAAERLLQAFAKGDVAAVESEAANIADFNVAGRRKTSAHHYRVNFDGWELVVAGEFGDDTPFVLESVFLTDSAVDVTDLLGGDELIAFMGTWREEQEVLHACERAAEHMEYQDRLSA</sequence>
<keyword evidence="2" id="KW-1185">Reference proteome</keyword>
<comment type="caution">
    <text evidence="1">The sequence shown here is derived from an EMBL/GenBank/DDBJ whole genome shotgun (WGS) entry which is preliminary data.</text>
</comment>
<dbReference type="Proteomes" id="UP000295611">
    <property type="component" value="Unassembled WGS sequence"/>
</dbReference>
<protein>
    <submittedName>
        <fullName evidence="1">Uncharacterized protein</fullName>
    </submittedName>
</protein>
<reference evidence="1 2" key="1">
    <citation type="submission" date="2019-03" db="EMBL/GenBank/DDBJ databases">
        <title>Genomic Encyclopedia of Type Strains, Phase III (KMG-III): the genomes of soil and plant-associated and newly described type strains.</title>
        <authorList>
            <person name="Whitman W."/>
        </authorList>
    </citation>
    <scope>NUCLEOTIDE SEQUENCE [LARGE SCALE GENOMIC DNA]</scope>
    <source>
        <strain evidence="1 2">CECT 8976</strain>
    </source>
</reference>
<dbReference type="OrthoDB" id="9764467at2"/>
<evidence type="ECO:0000313" key="2">
    <source>
        <dbReference type="Proteomes" id="UP000295611"/>
    </source>
</evidence>
<organism evidence="1 2">
    <name type="scientific">Paludibacterium purpuratum</name>
    <dbReference type="NCBI Taxonomy" id="1144873"/>
    <lineage>
        <taxon>Bacteria</taxon>
        <taxon>Pseudomonadati</taxon>
        <taxon>Pseudomonadota</taxon>
        <taxon>Betaproteobacteria</taxon>
        <taxon>Neisseriales</taxon>
        <taxon>Chromobacteriaceae</taxon>
        <taxon>Paludibacterium</taxon>
    </lineage>
</organism>